<keyword evidence="2" id="KW-1185">Reference proteome</keyword>
<organism evidence="1 2">
    <name type="scientific">Actinomadura graeca</name>
    <dbReference type="NCBI Taxonomy" id="2750812"/>
    <lineage>
        <taxon>Bacteria</taxon>
        <taxon>Bacillati</taxon>
        <taxon>Actinomycetota</taxon>
        <taxon>Actinomycetes</taxon>
        <taxon>Streptosporangiales</taxon>
        <taxon>Thermomonosporaceae</taxon>
        <taxon>Actinomadura</taxon>
    </lineage>
</organism>
<keyword evidence="1" id="KW-0614">Plasmid</keyword>
<dbReference type="Proteomes" id="UP001049518">
    <property type="component" value="Plasmid pAGRA3207_2"/>
</dbReference>
<accession>A0ABX8RAV4</accession>
<name>A0ABX8RAV4_9ACTN</name>
<geneLocation type="plasmid" evidence="1 2">
    <name>pAGRA3207_2</name>
</geneLocation>
<reference evidence="1" key="1">
    <citation type="submission" date="2020-07" db="EMBL/GenBank/DDBJ databases">
        <authorList>
            <person name="Tarantini F.S."/>
            <person name="Hong K.W."/>
            <person name="Chan K.G."/>
        </authorList>
    </citation>
    <scope>NUCLEOTIDE SEQUENCE</scope>
    <source>
        <strain evidence="1">32-07</strain>
        <plasmid evidence="1">pAGRA3207_2</plasmid>
    </source>
</reference>
<evidence type="ECO:0000313" key="1">
    <source>
        <dbReference type="EMBL" id="QXJ27082.1"/>
    </source>
</evidence>
<gene>
    <name evidence="1" type="ORF">AGRA3207_007880</name>
</gene>
<dbReference type="EMBL" id="CP059574">
    <property type="protein sequence ID" value="QXJ27082.1"/>
    <property type="molecule type" value="Genomic_DNA"/>
</dbReference>
<evidence type="ECO:0000313" key="2">
    <source>
        <dbReference type="Proteomes" id="UP001049518"/>
    </source>
</evidence>
<sequence>MLSNIVSQVGQGCMSPPPLTEPVTAALVWALERMSPAVWERAAGESPVAAEARRLAAADILDDLLGEYAELVAGDGGIDGGALLAGGVR</sequence>
<proteinExistence type="predicted"/>
<dbReference type="RefSeq" id="WP_231336586.1">
    <property type="nucleotide sequence ID" value="NZ_CP059574.1"/>
</dbReference>
<protein>
    <submittedName>
        <fullName evidence="1">Uncharacterized protein</fullName>
    </submittedName>
</protein>